<sequence>MNTLHFKYAVEIEKTRSITQAAENLYMAQPNLSKAIKELESTLGITIFRRTSKGVIPTDQGLKFLDYAKQILIQIDNMEAIHSPDKPKNSRLRISVPRTGYISKAFSEYIASLDTPEDMEVFFCETNSLRTIENVRENGYDFGVIRYNTAHEKYFTDFLAEKNLDGKLLWEFEMLAVMSAEHPAAGADVITYSDLSCNYTELGQGDDAVPYVSGAVEKLYASNRPADVPVRKVCMYDRGSALDFLLTVPQAFMLDSPMPASLCGKYGLVQRKCAFPDNSFKDMLIYTSGHKLSDNELKLVNRLYEVRNESAFAEYK</sequence>
<reference evidence="6 7" key="1">
    <citation type="submission" date="2016-10" db="EMBL/GenBank/DDBJ databases">
        <authorList>
            <person name="de Groot N.N."/>
        </authorList>
    </citation>
    <scope>NUCLEOTIDE SEQUENCE [LARGE SCALE GENOMIC DNA]</scope>
    <source>
        <strain evidence="6 7">YAD2003</strain>
    </source>
</reference>
<gene>
    <name evidence="6" type="ORF">SAMN02910265_01601</name>
</gene>
<keyword evidence="4" id="KW-0804">Transcription</keyword>
<dbReference type="PROSITE" id="PS50931">
    <property type="entry name" value="HTH_LYSR"/>
    <property type="match status" value="1"/>
</dbReference>
<dbReference type="Pfam" id="PF00126">
    <property type="entry name" value="HTH_1"/>
    <property type="match status" value="1"/>
</dbReference>
<dbReference type="InterPro" id="IPR036388">
    <property type="entry name" value="WH-like_DNA-bd_sf"/>
</dbReference>
<dbReference type="AlphaFoldDB" id="A0A1H6J7G6"/>
<keyword evidence="3" id="KW-0238">DNA-binding</keyword>
<dbReference type="EMBL" id="FNWV01000004">
    <property type="protein sequence ID" value="SEH57963.1"/>
    <property type="molecule type" value="Genomic_DNA"/>
</dbReference>
<dbReference type="GO" id="GO:0003677">
    <property type="term" value="F:DNA binding"/>
    <property type="evidence" value="ECO:0007669"/>
    <property type="project" value="UniProtKB-KW"/>
</dbReference>
<feature type="domain" description="HTH lysR-type" evidence="5">
    <location>
        <begin position="1"/>
        <end position="58"/>
    </location>
</feature>
<evidence type="ECO:0000256" key="2">
    <source>
        <dbReference type="ARBA" id="ARBA00023015"/>
    </source>
</evidence>
<proteinExistence type="inferred from homology"/>
<keyword evidence="2" id="KW-0805">Transcription regulation</keyword>
<dbReference type="Proteomes" id="UP000183190">
    <property type="component" value="Unassembled WGS sequence"/>
</dbReference>
<accession>A0A1H6J7G6</accession>
<dbReference type="OrthoDB" id="9803714at2"/>
<evidence type="ECO:0000256" key="4">
    <source>
        <dbReference type="ARBA" id="ARBA00023163"/>
    </source>
</evidence>
<dbReference type="SUPFAM" id="SSF46785">
    <property type="entry name" value="Winged helix' DNA-binding domain"/>
    <property type="match status" value="1"/>
</dbReference>
<organism evidence="6 7">
    <name type="scientific">Ruminococcus flavefaciens</name>
    <dbReference type="NCBI Taxonomy" id="1265"/>
    <lineage>
        <taxon>Bacteria</taxon>
        <taxon>Bacillati</taxon>
        <taxon>Bacillota</taxon>
        <taxon>Clostridia</taxon>
        <taxon>Eubacteriales</taxon>
        <taxon>Oscillospiraceae</taxon>
        <taxon>Ruminococcus</taxon>
    </lineage>
</organism>
<dbReference type="FunFam" id="1.10.10.10:FF:000001">
    <property type="entry name" value="LysR family transcriptional regulator"/>
    <property type="match status" value="1"/>
</dbReference>
<evidence type="ECO:0000259" key="5">
    <source>
        <dbReference type="PROSITE" id="PS50931"/>
    </source>
</evidence>
<evidence type="ECO:0000256" key="3">
    <source>
        <dbReference type="ARBA" id="ARBA00023125"/>
    </source>
</evidence>
<dbReference type="PRINTS" id="PR00039">
    <property type="entry name" value="HTHLYSR"/>
</dbReference>
<protein>
    <submittedName>
        <fullName evidence="6">Regulatory helix-turn-helix protein, lysR family</fullName>
    </submittedName>
</protein>
<dbReference type="RefSeq" id="WP_074716159.1">
    <property type="nucleotide sequence ID" value="NZ_FNWV01000004.1"/>
</dbReference>
<dbReference type="InterPro" id="IPR036390">
    <property type="entry name" value="WH_DNA-bd_sf"/>
</dbReference>
<evidence type="ECO:0000313" key="6">
    <source>
        <dbReference type="EMBL" id="SEH57963.1"/>
    </source>
</evidence>
<dbReference type="GO" id="GO:0032993">
    <property type="term" value="C:protein-DNA complex"/>
    <property type="evidence" value="ECO:0007669"/>
    <property type="project" value="TreeGrafter"/>
</dbReference>
<dbReference type="GO" id="GO:0003700">
    <property type="term" value="F:DNA-binding transcription factor activity"/>
    <property type="evidence" value="ECO:0007669"/>
    <property type="project" value="InterPro"/>
</dbReference>
<evidence type="ECO:0000256" key="1">
    <source>
        <dbReference type="ARBA" id="ARBA00009437"/>
    </source>
</evidence>
<dbReference type="PANTHER" id="PTHR30346">
    <property type="entry name" value="TRANSCRIPTIONAL DUAL REGULATOR HCAR-RELATED"/>
    <property type="match status" value="1"/>
</dbReference>
<dbReference type="PANTHER" id="PTHR30346:SF0">
    <property type="entry name" value="HCA OPERON TRANSCRIPTIONAL ACTIVATOR HCAR"/>
    <property type="match status" value="1"/>
</dbReference>
<name>A0A1H6J7G6_RUMFL</name>
<dbReference type="Gene3D" id="1.10.10.10">
    <property type="entry name" value="Winged helix-like DNA-binding domain superfamily/Winged helix DNA-binding domain"/>
    <property type="match status" value="1"/>
</dbReference>
<comment type="similarity">
    <text evidence="1">Belongs to the LysR transcriptional regulatory family.</text>
</comment>
<dbReference type="SUPFAM" id="SSF53850">
    <property type="entry name" value="Periplasmic binding protein-like II"/>
    <property type="match status" value="1"/>
</dbReference>
<evidence type="ECO:0000313" key="7">
    <source>
        <dbReference type="Proteomes" id="UP000183190"/>
    </source>
</evidence>
<dbReference type="InterPro" id="IPR000847">
    <property type="entry name" value="LysR_HTH_N"/>
</dbReference>